<accession>A0A1D2VB84</accession>
<feature type="domain" description="ERV/ALR sulfhydryl oxidase" evidence="10">
    <location>
        <begin position="82"/>
        <end position="182"/>
    </location>
</feature>
<dbReference type="PANTHER" id="PTHR12645">
    <property type="entry name" value="ALR/ERV"/>
    <property type="match status" value="1"/>
</dbReference>
<evidence type="ECO:0000256" key="9">
    <source>
        <dbReference type="SAM" id="MobiDB-lite"/>
    </source>
</evidence>
<dbReference type="GO" id="GO:0160203">
    <property type="term" value="P:mitochondrial disulfide relay system"/>
    <property type="evidence" value="ECO:0007669"/>
    <property type="project" value="EnsemblFungi"/>
</dbReference>
<evidence type="ECO:0000313" key="11">
    <source>
        <dbReference type="EMBL" id="ODV58707.1"/>
    </source>
</evidence>
<dbReference type="GO" id="GO:0016971">
    <property type="term" value="F:flavin-dependent sulfhydryl oxidase activity"/>
    <property type="evidence" value="ECO:0007669"/>
    <property type="project" value="EnsemblFungi"/>
</dbReference>
<reference evidence="12" key="1">
    <citation type="submission" date="2016-05" db="EMBL/GenBank/DDBJ databases">
        <title>Comparative genomics of biotechnologically important yeasts.</title>
        <authorList>
            <consortium name="DOE Joint Genome Institute"/>
            <person name="Riley R."/>
            <person name="Haridas S."/>
            <person name="Wolfe K.H."/>
            <person name="Lopes M.R."/>
            <person name="Hittinger C.T."/>
            <person name="Goker M."/>
            <person name="Salamov A."/>
            <person name="Wisecaver J."/>
            <person name="Long T.M."/>
            <person name="Aerts A.L."/>
            <person name="Barry K."/>
            <person name="Choi C."/>
            <person name="Clum A."/>
            <person name="Coughlan A.Y."/>
            <person name="Deshpande S."/>
            <person name="Douglass A.P."/>
            <person name="Hanson S.J."/>
            <person name="Klenk H.-P."/>
            <person name="Labutti K."/>
            <person name="Lapidus A."/>
            <person name="Lindquist E."/>
            <person name="Lipzen A."/>
            <person name="Meier-Kolthoff J.P."/>
            <person name="Ohm R.A."/>
            <person name="Otillar R.P."/>
            <person name="Pangilinan J."/>
            <person name="Peng Y."/>
            <person name="Rokas A."/>
            <person name="Rosa C.A."/>
            <person name="Scheuner C."/>
            <person name="Sibirny A.A."/>
            <person name="Slot J.C."/>
            <person name="Stielow J.B."/>
            <person name="Sun H."/>
            <person name="Kurtzman C.P."/>
            <person name="Blackwell M."/>
            <person name="Grigoriev I.V."/>
            <person name="Jeffries T.W."/>
        </authorList>
    </citation>
    <scope>NUCLEOTIDE SEQUENCE [LARGE SCALE GENOMIC DNA]</scope>
    <source>
        <strain evidence="12">DSM 1968</strain>
    </source>
</reference>
<evidence type="ECO:0000256" key="1">
    <source>
        <dbReference type="ARBA" id="ARBA00001974"/>
    </source>
</evidence>
<organism evidence="11 12">
    <name type="scientific">Ascoidea rubescens DSM 1968</name>
    <dbReference type="NCBI Taxonomy" id="1344418"/>
    <lineage>
        <taxon>Eukaryota</taxon>
        <taxon>Fungi</taxon>
        <taxon>Dikarya</taxon>
        <taxon>Ascomycota</taxon>
        <taxon>Saccharomycotina</taxon>
        <taxon>Saccharomycetes</taxon>
        <taxon>Ascoideaceae</taxon>
        <taxon>Ascoidea</taxon>
    </lineage>
</organism>
<comment type="subcellular location">
    <subcellularLocation>
        <location evidence="2">Mitochondrion intermembrane space</location>
    </subcellularLocation>
</comment>
<keyword evidence="12" id="KW-1185">Reference proteome</keyword>
<dbReference type="AlphaFoldDB" id="A0A1D2VB84"/>
<dbReference type="OrthoDB" id="17199at2759"/>
<dbReference type="InParanoid" id="A0A1D2VB84"/>
<sequence length="188" mass="21681">MTQEVQERQDSKPVYGSSGRKIIYDENGKPCRTCNTLLDFQMATHGTKVNIPTPKPSLAIPNDSPKEASKSADSPYPYQKEYPPDVTKLGNHSWTLLHTIAAAYPEKPSIEQQNEMKTFLNIFAKIYPCWYCGKDFQSFIKKNEPKVMTQDDFGKWLCNAHNSVNIKLGKPKFKCELWKKRWKDGWDE</sequence>
<feature type="region of interest" description="Disordered" evidence="9">
    <location>
        <begin position="48"/>
        <end position="84"/>
    </location>
</feature>
<dbReference type="EC" id="1.8.3.2" evidence="8"/>
<dbReference type="SUPFAM" id="SSF69000">
    <property type="entry name" value="FAD-dependent thiol oxidase"/>
    <property type="match status" value="1"/>
</dbReference>
<evidence type="ECO:0000259" key="10">
    <source>
        <dbReference type="PROSITE" id="PS51324"/>
    </source>
</evidence>
<feature type="compositionally biased region" description="Basic and acidic residues" evidence="9">
    <location>
        <begin position="1"/>
        <end position="11"/>
    </location>
</feature>
<dbReference type="PANTHER" id="PTHR12645:SF0">
    <property type="entry name" value="FAD-LINKED SULFHYDRYL OXIDASE ALR"/>
    <property type="match status" value="1"/>
</dbReference>
<protein>
    <recommendedName>
        <fullName evidence="8">Sulfhydryl oxidase</fullName>
        <ecNumber evidence="8">1.8.3.2</ecNumber>
    </recommendedName>
</protein>
<dbReference type="PROSITE" id="PS51324">
    <property type="entry name" value="ERV_ALR"/>
    <property type="match status" value="1"/>
</dbReference>
<dbReference type="GeneID" id="30967608"/>
<feature type="region of interest" description="Disordered" evidence="9">
    <location>
        <begin position="1"/>
        <end position="21"/>
    </location>
</feature>
<evidence type="ECO:0000256" key="3">
    <source>
        <dbReference type="ARBA" id="ARBA00022630"/>
    </source>
</evidence>
<comment type="cofactor">
    <cofactor evidence="1 8">
        <name>FAD</name>
        <dbReference type="ChEBI" id="CHEBI:57692"/>
    </cofactor>
</comment>
<dbReference type="STRING" id="1344418.A0A1D2VB84"/>
<evidence type="ECO:0000256" key="5">
    <source>
        <dbReference type="ARBA" id="ARBA00023002"/>
    </source>
</evidence>
<evidence type="ECO:0000256" key="6">
    <source>
        <dbReference type="ARBA" id="ARBA00023128"/>
    </source>
</evidence>
<name>A0A1D2VB84_9ASCO</name>
<keyword evidence="3 8" id="KW-0285">Flavoprotein</keyword>
<evidence type="ECO:0000313" key="12">
    <source>
        <dbReference type="Proteomes" id="UP000095038"/>
    </source>
</evidence>
<evidence type="ECO:0000256" key="7">
    <source>
        <dbReference type="ARBA" id="ARBA00023157"/>
    </source>
</evidence>
<dbReference type="GO" id="GO:0005758">
    <property type="term" value="C:mitochondrial intermembrane space"/>
    <property type="evidence" value="ECO:0007669"/>
    <property type="project" value="UniProtKB-SubCell"/>
</dbReference>
<dbReference type="FunFam" id="1.20.120.310:FF:000003">
    <property type="entry name" value="Sulfhydryl oxidase"/>
    <property type="match status" value="1"/>
</dbReference>
<dbReference type="GO" id="GO:0050660">
    <property type="term" value="F:flavin adenine dinucleotide binding"/>
    <property type="evidence" value="ECO:0007669"/>
    <property type="project" value="TreeGrafter"/>
</dbReference>
<keyword evidence="5 8" id="KW-0560">Oxidoreductase</keyword>
<dbReference type="InterPro" id="IPR039799">
    <property type="entry name" value="ALR/ERV"/>
</dbReference>
<gene>
    <name evidence="11" type="ORF">ASCRUDRAFT_77710</name>
</gene>
<dbReference type="FunCoup" id="A0A1D2VB84">
    <property type="interactions" value="439"/>
</dbReference>
<dbReference type="RefSeq" id="XP_020045014.1">
    <property type="nucleotide sequence ID" value="XM_020193972.1"/>
</dbReference>
<dbReference type="InterPro" id="IPR036774">
    <property type="entry name" value="ERV/ALR_sulphydryl_oxid_sf"/>
</dbReference>
<keyword evidence="6" id="KW-0496">Mitochondrion</keyword>
<evidence type="ECO:0000256" key="2">
    <source>
        <dbReference type="ARBA" id="ARBA00004569"/>
    </source>
</evidence>
<dbReference type="GO" id="GO:0006879">
    <property type="term" value="P:intracellular iron ion homeostasis"/>
    <property type="evidence" value="ECO:0007669"/>
    <property type="project" value="EnsemblFungi"/>
</dbReference>
<evidence type="ECO:0000256" key="8">
    <source>
        <dbReference type="RuleBase" id="RU371123"/>
    </source>
</evidence>
<dbReference type="EMBL" id="KV454490">
    <property type="protein sequence ID" value="ODV58707.1"/>
    <property type="molecule type" value="Genomic_DNA"/>
</dbReference>
<dbReference type="Gene3D" id="4.10.320.60">
    <property type="match status" value="1"/>
</dbReference>
<dbReference type="GO" id="GO:0034599">
    <property type="term" value="P:cellular response to oxidative stress"/>
    <property type="evidence" value="ECO:0007669"/>
    <property type="project" value="EnsemblFungi"/>
</dbReference>
<proteinExistence type="predicted"/>
<dbReference type="InterPro" id="IPR017905">
    <property type="entry name" value="ERV/ALR_sulphydryl_oxidase"/>
</dbReference>
<dbReference type="Pfam" id="PF04777">
    <property type="entry name" value="Evr1_Alr"/>
    <property type="match status" value="1"/>
</dbReference>
<keyword evidence="7" id="KW-1015">Disulfide bond</keyword>
<comment type="catalytic activity">
    <reaction evidence="8">
        <text>2 R'C(R)SH + O2 = R'C(R)S-S(R)CR' + H2O2</text>
        <dbReference type="Rhea" id="RHEA:17357"/>
        <dbReference type="ChEBI" id="CHEBI:15379"/>
        <dbReference type="ChEBI" id="CHEBI:16240"/>
        <dbReference type="ChEBI" id="CHEBI:16520"/>
        <dbReference type="ChEBI" id="CHEBI:17412"/>
        <dbReference type="EC" id="1.8.3.2"/>
    </reaction>
</comment>
<dbReference type="Proteomes" id="UP000095038">
    <property type="component" value="Unassembled WGS sequence"/>
</dbReference>
<dbReference type="Gene3D" id="1.20.120.310">
    <property type="entry name" value="ERV/ALR sulfhydryl oxidase domain"/>
    <property type="match status" value="1"/>
</dbReference>
<keyword evidence="4 8" id="KW-0274">FAD</keyword>
<evidence type="ECO:0000256" key="4">
    <source>
        <dbReference type="ARBA" id="ARBA00022827"/>
    </source>
</evidence>